<keyword evidence="3" id="KW-1185">Reference proteome</keyword>
<dbReference type="GO" id="GO:0015035">
    <property type="term" value="F:protein-disulfide reductase activity"/>
    <property type="evidence" value="ECO:0007669"/>
    <property type="project" value="InterPro"/>
</dbReference>
<reference evidence="2 3" key="2">
    <citation type="submission" date="2016-12" db="EMBL/GenBank/DDBJ databases">
        <title>Genome sequencing and description of Paenibacillus sp. nov. from high altitude lake in the Indian Trans- Himalayas.</title>
        <authorList>
            <person name="Kiran S."/>
            <person name="Swarnkar M.K."/>
            <person name="Rana A."/>
            <person name="Tewari R."/>
            <person name="Gulati A."/>
        </authorList>
    </citation>
    <scope>NUCLEOTIDE SEQUENCE [LARGE SCALE GENOMIC DNA]</scope>
    <source>
        <strain evidence="2 3">IHBB 9951</strain>
    </source>
</reference>
<accession>A0A1B2E3R3</accession>
<dbReference type="OrthoDB" id="9785438at2"/>
<dbReference type="Pfam" id="PF04134">
    <property type="entry name" value="DCC1-like"/>
    <property type="match status" value="1"/>
</dbReference>
<evidence type="ECO:0000313" key="2">
    <source>
        <dbReference type="EMBL" id="OOC63213.1"/>
    </source>
</evidence>
<evidence type="ECO:0000313" key="3">
    <source>
        <dbReference type="Proteomes" id="UP000189059"/>
    </source>
</evidence>
<dbReference type="InterPro" id="IPR007263">
    <property type="entry name" value="DCC1-like"/>
</dbReference>
<protein>
    <submittedName>
        <fullName evidence="1">Thiol-disulfide oxidoreductase DCC</fullName>
    </submittedName>
</protein>
<dbReference type="AlphaFoldDB" id="A0A1B2E3R3"/>
<dbReference type="EMBL" id="MRVI01000001">
    <property type="protein sequence ID" value="OOC63213.1"/>
    <property type="molecule type" value="Genomic_DNA"/>
</dbReference>
<evidence type="ECO:0000313" key="1">
    <source>
        <dbReference type="EMBL" id="ANY74615.1"/>
    </source>
</evidence>
<dbReference type="RefSeq" id="WP_077567952.1">
    <property type="nucleotide sequence ID" value="NZ_CP016809.1"/>
</dbReference>
<dbReference type="KEGG" id="pib:BBD41_19730"/>
<dbReference type="InterPro" id="IPR052927">
    <property type="entry name" value="DCC_oxidoreductase"/>
</dbReference>
<dbReference type="PANTHER" id="PTHR33639">
    <property type="entry name" value="THIOL-DISULFIDE OXIDOREDUCTASE DCC"/>
    <property type="match status" value="1"/>
</dbReference>
<sequence length="140" mass="16219">MKKTGKDNEEYAIVLIDGVCHLCQGLTRFIIQRDPACHFRFASLQSELGQSLLEQGGLTPDGGDTMVLIEKGRYYTRSQGALRIARRLRFPWPLAYAMIIVPRPIRDRAYRIVAKNRYRWFGRSEACMIPTPDIRRRFLS</sequence>
<reference evidence="1" key="1">
    <citation type="submission" date="2016-08" db="EMBL/GenBank/DDBJ databases">
        <title>Complete Genome Seqeunce of Paenibacillus sp. nov. IHBB 9852 from high altitute lake of Indian trans-Himalayas.</title>
        <authorList>
            <person name="Kiran S."/>
            <person name="Swarnkar M.K."/>
            <person name="Rana A."/>
            <person name="Tewari R."/>
            <person name="Gulati A."/>
        </authorList>
    </citation>
    <scope>NUCLEOTIDE SEQUENCE [LARGE SCALE GENOMIC DNA]</scope>
    <source>
        <strain evidence="1">IHBB 9852</strain>
    </source>
</reference>
<organism evidence="1">
    <name type="scientific">Paenibacillus ihbetae</name>
    <dbReference type="NCBI Taxonomy" id="1870820"/>
    <lineage>
        <taxon>Bacteria</taxon>
        <taxon>Bacillati</taxon>
        <taxon>Bacillota</taxon>
        <taxon>Bacilli</taxon>
        <taxon>Bacillales</taxon>
        <taxon>Paenibacillaceae</taxon>
        <taxon>Paenibacillus</taxon>
    </lineage>
</organism>
<name>A0A1B2E3R3_9BACL</name>
<proteinExistence type="predicted"/>
<dbReference type="EMBL" id="CP016809">
    <property type="protein sequence ID" value="ANY74615.1"/>
    <property type="molecule type" value="Genomic_DNA"/>
</dbReference>
<dbReference type="PANTHER" id="PTHR33639:SF2">
    <property type="entry name" value="DUF393 DOMAIN-CONTAINING PROTEIN"/>
    <property type="match status" value="1"/>
</dbReference>
<gene>
    <name evidence="2" type="ORF">BBD40_15885</name>
    <name evidence="1" type="ORF">BBD41_19730</name>
</gene>
<dbReference type="Proteomes" id="UP000189059">
    <property type="component" value="Unassembled WGS sequence"/>
</dbReference>